<dbReference type="InterPro" id="IPR029058">
    <property type="entry name" value="AB_hydrolase_fold"/>
</dbReference>
<dbReference type="SUPFAM" id="SSF53474">
    <property type="entry name" value="alpha/beta-Hydrolases"/>
    <property type="match status" value="1"/>
</dbReference>
<protein>
    <submittedName>
        <fullName evidence="3">Alpha/beta-hydrolase</fullName>
    </submittedName>
</protein>
<sequence length="302" mass="33433">MDDIFKDFNLLTAKYKHVDDTSIDVDVLVPKGLPKGEHPIIARFHGGAFTSGSSLHPAFFPRWVLGLAINQGAIIVTPNYRLLPESDAPDIMEDLDDLWIWLKSSLQGLLATSGSPDCKADLGRILTVGESAGGYLSVQFALDHASEGVRACIAECPSLDIRAVAAGGNPDSANQIKKERKAKDNSVKPVISDPTLSRFHMINQLVEDGVFLDYFPNIERVHPFDRVRNGWKMPATFMIHGINDTIVPHDHSVRFAEEVRRQDPSAKVHVELQPGEHLMDIPLDLDHPWLAKGVKLVTEAWL</sequence>
<dbReference type="STRING" id="1448308.A0A2T2NSC7"/>
<organism evidence="3 4">
    <name type="scientific">Corynespora cassiicola Philippines</name>
    <dbReference type="NCBI Taxonomy" id="1448308"/>
    <lineage>
        <taxon>Eukaryota</taxon>
        <taxon>Fungi</taxon>
        <taxon>Dikarya</taxon>
        <taxon>Ascomycota</taxon>
        <taxon>Pezizomycotina</taxon>
        <taxon>Dothideomycetes</taxon>
        <taxon>Pleosporomycetidae</taxon>
        <taxon>Pleosporales</taxon>
        <taxon>Corynesporascaceae</taxon>
        <taxon>Corynespora</taxon>
    </lineage>
</organism>
<dbReference type="PANTHER" id="PTHR48081">
    <property type="entry name" value="AB HYDROLASE SUPERFAMILY PROTEIN C4A8.06C"/>
    <property type="match status" value="1"/>
</dbReference>
<dbReference type="InterPro" id="IPR050300">
    <property type="entry name" value="GDXG_lipolytic_enzyme"/>
</dbReference>
<evidence type="ECO:0000313" key="4">
    <source>
        <dbReference type="Proteomes" id="UP000240883"/>
    </source>
</evidence>
<evidence type="ECO:0000256" key="1">
    <source>
        <dbReference type="ARBA" id="ARBA00022801"/>
    </source>
</evidence>
<gene>
    <name evidence="3" type="ORF">BS50DRAFT_620635</name>
</gene>
<dbReference type="Pfam" id="PF07859">
    <property type="entry name" value="Abhydrolase_3"/>
    <property type="match status" value="1"/>
</dbReference>
<dbReference type="EMBL" id="KZ678134">
    <property type="protein sequence ID" value="PSN68279.1"/>
    <property type="molecule type" value="Genomic_DNA"/>
</dbReference>
<dbReference type="GO" id="GO:0016787">
    <property type="term" value="F:hydrolase activity"/>
    <property type="evidence" value="ECO:0007669"/>
    <property type="project" value="UniProtKB-KW"/>
</dbReference>
<dbReference type="Proteomes" id="UP000240883">
    <property type="component" value="Unassembled WGS sequence"/>
</dbReference>
<evidence type="ECO:0000259" key="2">
    <source>
        <dbReference type="Pfam" id="PF07859"/>
    </source>
</evidence>
<dbReference type="InterPro" id="IPR013094">
    <property type="entry name" value="AB_hydrolase_3"/>
</dbReference>
<accession>A0A2T2NSC7</accession>
<name>A0A2T2NSC7_CORCC</name>
<dbReference type="Gene3D" id="3.40.50.1820">
    <property type="entry name" value="alpha/beta hydrolase"/>
    <property type="match status" value="1"/>
</dbReference>
<proteinExistence type="predicted"/>
<evidence type="ECO:0000313" key="3">
    <source>
        <dbReference type="EMBL" id="PSN68279.1"/>
    </source>
</evidence>
<dbReference type="AlphaFoldDB" id="A0A2T2NSC7"/>
<reference evidence="3 4" key="1">
    <citation type="journal article" date="2018" name="Front. Microbiol.">
        <title>Genome-Wide Analysis of Corynespora cassiicola Leaf Fall Disease Putative Effectors.</title>
        <authorList>
            <person name="Lopez D."/>
            <person name="Ribeiro S."/>
            <person name="Label P."/>
            <person name="Fumanal B."/>
            <person name="Venisse J.S."/>
            <person name="Kohler A."/>
            <person name="de Oliveira R.R."/>
            <person name="Labutti K."/>
            <person name="Lipzen A."/>
            <person name="Lail K."/>
            <person name="Bauer D."/>
            <person name="Ohm R.A."/>
            <person name="Barry K.W."/>
            <person name="Spatafora J."/>
            <person name="Grigoriev I.V."/>
            <person name="Martin F.M."/>
            <person name="Pujade-Renaud V."/>
        </authorList>
    </citation>
    <scope>NUCLEOTIDE SEQUENCE [LARGE SCALE GENOMIC DNA]</scope>
    <source>
        <strain evidence="3 4">Philippines</strain>
    </source>
</reference>
<feature type="domain" description="Alpha/beta hydrolase fold-3" evidence="2">
    <location>
        <begin position="44"/>
        <end position="270"/>
    </location>
</feature>
<keyword evidence="4" id="KW-1185">Reference proteome</keyword>
<keyword evidence="1 3" id="KW-0378">Hydrolase</keyword>
<dbReference type="OrthoDB" id="19653at2759"/>
<dbReference type="PANTHER" id="PTHR48081:SF3">
    <property type="entry name" value="ALPHA_BETA HYDROLASE FOLD-3 DOMAIN-CONTAINING PROTEIN"/>
    <property type="match status" value="1"/>
</dbReference>